<dbReference type="RefSeq" id="WP_227475445.1">
    <property type="nucleotide sequence ID" value="NZ_JAFMPT010000001.1"/>
</dbReference>
<reference evidence="2" key="1">
    <citation type="submission" date="2021-03" db="EMBL/GenBank/DDBJ databases">
        <title>Genome of Cognatishimia sp. F0-27.</title>
        <authorList>
            <person name="Ping X."/>
        </authorList>
    </citation>
    <scope>NUCLEOTIDE SEQUENCE [LARGE SCALE GENOMIC DNA]</scope>
    <source>
        <strain evidence="2">E313</strain>
    </source>
</reference>
<evidence type="ECO:0000313" key="1">
    <source>
        <dbReference type="EMBL" id="MCC1483029.1"/>
    </source>
</evidence>
<proteinExistence type="predicted"/>
<organism evidence="1 2">
    <name type="scientific">Winogradskyella immobilis</name>
    <dbReference type="NCBI Taxonomy" id="2816852"/>
    <lineage>
        <taxon>Bacteria</taxon>
        <taxon>Pseudomonadati</taxon>
        <taxon>Bacteroidota</taxon>
        <taxon>Flavobacteriia</taxon>
        <taxon>Flavobacteriales</taxon>
        <taxon>Flavobacteriaceae</taxon>
        <taxon>Winogradskyella</taxon>
    </lineage>
</organism>
<sequence>MKLTKNISAIAIIVLGVINFGYSQGATSIDVATEKLRMSADASKPIDAQGSPYVDDNFLPVKVKGFDNQIFTGRFNAYNGEMEVNLGTKIIALDKSSDYEVIFTQTNKIYRTFSYQTEKGVSKNGFLAVVDESEDFAILKQEVVKYFERIEPLSSYQQPKPAKFKRENDFYYLKKGNKITFLPTKKKTLLKAYPKQAKAIKAFIKENKLSTTKEEDLVKIAKHISTL</sequence>
<gene>
    <name evidence="1" type="ORF">J1C55_00370</name>
</gene>
<accession>A0ABS8EIK8</accession>
<keyword evidence="2" id="KW-1185">Reference proteome</keyword>
<evidence type="ECO:0008006" key="3">
    <source>
        <dbReference type="Google" id="ProtNLM"/>
    </source>
</evidence>
<protein>
    <recommendedName>
        <fullName evidence="3">DUF4369 domain-containing protein</fullName>
    </recommendedName>
</protein>
<evidence type="ECO:0000313" key="2">
    <source>
        <dbReference type="Proteomes" id="UP000778797"/>
    </source>
</evidence>
<dbReference type="Proteomes" id="UP000778797">
    <property type="component" value="Unassembled WGS sequence"/>
</dbReference>
<dbReference type="EMBL" id="JAFMPT010000001">
    <property type="protein sequence ID" value="MCC1483029.1"/>
    <property type="molecule type" value="Genomic_DNA"/>
</dbReference>
<name>A0ABS8EIK8_9FLAO</name>
<reference evidence="2" key="2">
    <citation type="submission" date="2023-07" db="EMBL/GenBank/DDBJ databases">
        <title>Genome of Winogradskyella sp. E313.</title>
        <authorList>
            <person name="Zhou Y."/>
        </authorList>
    </citation>
    <scope>NUCLEOTIDE SEQUENCE [LARGE SCALE GENOMIC DNA]</scope>
    <source>
        <strain evidence="2">E313</strain>
    </source>
</reference>
<comment type="caution">
    <text evidence="1">The sequence shown here is derived from an EMBL/GenBank/DDBJ whole genome shotgun (WGS) entry which is preliminary data.</text>
</comment>